<evidence type="ECO:0000256" key="3">
    <source>
        <dbReference type="ARBA" id="ARBA00023136"/>
    </source>
</evidence>
<evidence type="ECO:0000256" key="10">
    <source>
        <dbReference type="SAM" id="SignalP"/>
    </source>
</evidence>
<dbReference type="PROSITE" id="PS51123">
    <property type="entry name" value="OMPA_2"/>
    <property type="match status" value="1"/>
</dbReference>
<feature type="compositionally biased region" description="Basic and acidic residues" evidence="9">
    <location>
        <begin position="144"/>
        <end position="154"/>
    </location>
</feature>
<dbReference type="InterPro" id="IPR039001">
    <property type="entry name" value="Pal"/>
</dbReference>
<accession>A0A7W2F6Z5</accession>
<evidence type="ECO:0000256" key="5">
    <source>
        <dbReference type="ARBA" id="ARBA00023237"/>
    </source>
</evidence>
<dbReference type="HAMAP" id="MF_02204">
    <property type="entry name" value="Pal"/>
    <property type="match status" value="1"/>
</dbReference>
<dbReference type="Proteomes" id="UP000573499">
    <property type="component" value="Unassembled WGS sequence"/>
</dbReference>
<gene>
    <name evidence="8 12" type="primary">pal</name>
    <name evidence="12" type="ORF">H3H39_04300</name>
</gene>
<evidence type="ECO:0000256" key="2">
    <source>
        <dbReference type="ARBA" id="ARBA00022729"/>
    </source>
</evidence>
<keyword evidence="3 8" id="KW-0472">Membrane</keyword>
<dbReference type="SUPFAM" id="SSF103088">
    <property type="entry name" value="OmpA-like"/>
    <property type="match status" value="1"/>
</dbReference>
<dbReference type="InterPro" id="IPR006664">
    <property type="entry name" value="OMP_bac"/>
</dbReference>
<reference evidence="12 13" key="1">
    <citation type="submission" date="2020-07" db="EMBL/GenBank/DDBJ databases">
        <title>Novel species isolated from subtropical streams in China.</title>
        <authorList>
            <person name="Lu H."/>
        </authorList>
    </citation>
    <scope>NUCLEOTIDE SEQUENCE [LARGE SCALE GENOMIC DNA]</scope>
    <source>
        <strain evidence="12 13">LX47W</strain>
    </source>
</reference>
<evidence type="ECO:0000256" key="4">
    <source>
        <dbReference type="ARBA" id="ARBA00023139"/>
    </source>
</evidence>
<keyword evidence="2 8" id="KW-0732">Signal</keyword>
<dbReference type="CDD" id="cd07185">
    <property type="entry name" value="OmpA_C-like"/>
    <property type="match status" value="1"/>
</dbReference>
<dbReference type="Pfam" id="PF00691">
    <property type="entry name" value="OmpA"/>
    <property type="match status" value="1"/>
</dbReference>
<keyword evidence="5 8" id="KW-0998">Cell outer membrane</keyword>
<feature type="signal peptide" evidence="10">
    <location>
        <begin position="1"/>
        <end position="27"/>
    </location>
</feature>
<evidence type="ECO:0000256" key="9">
    <source>
        <dbReference type="SAM" id="MobiDB-lite"/>
    </source>
</evidence>
<dbReference type="InterPro" id="IPR036737">
    <property type="entry name" value="OmpA-like_sf"/>
</dbReference>
<keyword evidence="6 8" id="KW-0449">Lipoprotein</keyword>
<dbReference type="PROSITE" id="PS51257">
    <property type="entry name" value="PROKAR_LIPOPROTEIN"/>
    <property type="match status" value="1"/>
</dbReference>
<keyword evidence="7 8" id="KW-0131">Cell cycle</keyword>
<feature type="chain" id="PRO_5030650447" description="Peptidoglycan-associated lipoprotein" evidence="10">
    <location>
        <begin position="28"/>
        <end position="169"/>
    </location>
</feature>
<organism evidence="12 13">
    <name type="scientific">Rugamonas apoptosis</name>
    <dbReference type="NCBI Taxonomy" id="2758570"/>
    <lineage>
        <taxon>Bacteria</taxon>
        <taxon>Pseudomonadati</taxon>
        <taxon>Pseudomonadota</taxon>
        <taxon>Betaproteobacteria</taxon>
        <taxon>Burkholderiales</taxon>
        <taxon>Oxalobacteraceae</taxon>
        <taxon>Telluria group</taxon>
        <taxon>Rugamonas</taxon>
    </lineage>
</organism>
<dbReference type="Gene3D" id="3.30.1330.60">
    <property type="entry name" value="OmpA-like domain"/>
    <property type="match status" value="1"/>
</dbReference>
<keyword evidence="13" id="KW-1185">Reference proteome</keyword>
<dbReference type="NCBIfam" id="TIGR02802">
    <property type="entry name" value="Pal_lipo"/>
    <property type="match status" value="1"/>
</dbReference>
<dbReference type="InterPro" id="IPR014169">
    <property type="entry name" value="Pal_lipo_C"/>
</dbReference>
<comment type="subcellular location">
    <subcellularLocation>
        <location evidence="8">Cell outer membrane</location>
        <topology evidence="8">Lipid-anchor</topology>
    </subcellularLocation>
</comment>
<dbReference type="EMBL" id="JACEZU010000002">
    <property type="protein sequence ID" value="MBA5686272.1"/>
    <property type="molecule type" value="Genomic_DNA"/>
</dbReference>
<evidence type="ECO:0000313" key="13">
    <source>
        <dbReference type="Proteomes" id="UP000573499"/>
    </source>
</evidence>
<dbReference type="GO" id="GO:0051301">
    <property type="term" value="P:cell division"/>
    <property type="evidence" value="ECO:0007669"/>
    <property type="project" value="UniProtKB-UniRule"/>
</dbReference>
<comment type="similarity">
    <text evidence="8">Belongs to the Pal lipoprotein family.</text>
</comment>
<name>A0A7W2F6Z5_9BURK</name>
<feature type="domain" description="OmpA-like" evidence="11">
    <location>
        <begin position="55"/>
        <end position="169"/>
    </location>
</feature>
<dbReference type="GO" id="GO:0009279">
    <property type="term" value="C:cell outer membrane"/>
    <property type="evidence" value="ECO:0007669"/>
    <property type="project" value="UniProtKB-SubCell"/>
</dbReference>
<evidence type="ECO:0000256" key="6">
    <source>
        <dbReference type="ARBA" id="ARBA00023288"/>
    </source>
</evidence>
<evidence type="ECO:0000256" key="7">
    <source>
        <dbReference type="ARBA" id="ARBA00023306"/>
    </source>
</evidence>
<dbReference type="InterPro" id="IPR006665">
    <property type="entry name" value="OmpA-like"/>
</dbReference>
<dbReference type="AlphaFoldDB" id="A0A7W2F6Z5"/>
<sequence length="169" mass="17790">MKNILTCAAAAALLGACATTPPPAAPAAPVAAQPAPAKPVAAVVAPAPVLPPYKDPSNILYQQRSVLFDFDNYTVKPVYNTALTAHGKFLSTAADIKVRVEGNSDERGSAEYNLALGQKRAEAVKKVLVVQGAREAQVEAVSFGKEKPKADGHNEAAWSQNRRADIVYP</sequence>
<dbReference type="InterPro" id="IPR050330">
    <property type="entry name" value="Bact_OuterMem_StrucFunc"/>
</dbReference>
<evidence type="ECO:0000256" key="8">
    <source>
        <dbReference type="HAMAP-Rule" id="MF_02204"/>
    </source>
</evidence>
<dbReference type="PANTHER" id="PTHR30329:SF21">
    <property type="entry name" value="LIPOPROTEIN YIAD-RELATED"/>
    <property type="match status" value="1"/>
</dbReference>
<comment type="subunit">
    <text evidence="8">The Tol-Pal system is composed of five core proteins: the inner membrane proteins TolA, TolQ and TolR, the periplasmic protein TolB and the outer membrane protein Pal. They form a network linking the inner and outer membranes and the peptidoglycan layer.</text>
</comment>
<keyword evidence="4 8" id="KW-0564">Palmitate</keyword>
<keyword evidence="1 8" id="KW-0132">Cell division</keyword>
<evidence type="ECO:0000256" key="1">
    <source>
        <dbReference type="ARBA" id="ARBA00022618"/>
    </source>
</evidence>
<proteinExistence type="inferred from homology"/>
<comment type="function">
    <text evidence="8">Part of the Tol-Pal system, which plays a role in outer membrane invagination during cell division and is important for maintaining outer membrane integrity.</text>
</comment>
<evidence type="ECO:0000313" key="12">
    <source>
        <dbReference type="EMBL" id="MBA5686272.1"/>
    </source>
</evidence>
<evidence type="ECO:0000259" key="11">
    <source>
        <dbReference type="PROSITE" id="PS51123"/>
    </source>
</evidence>
<feature type="region of interest" description="Disordered" evidence="9">
    <location>
        <begin position="144"/>
        <end position="169"/>
    </location>
</feature>
<comment type="caution">
    <text evidence="12">The sequence shown here is derived from an EMBL/GenBank/DDBJ whole genome shotgun (WGS) entry which is preliminary data.</text>
</comment>
<dbReference type="PANTHER" id="PTHR30329">
    <property type="entry name" value="STATOR ELEMENT OF FLAGELLAR MOTOR COMPLEX"/>
    <property type="match status" value="1"/>
</dbReference>
<dbReference type="PRINTS" id="PR01021">
    <property type="entry name" value="OMPADOMAIN"/>
</dbReference>
<protein>
    <recommendedName>
        <fullName evidence="8">Peptidoglycan-associated lipoprotein</fullName>
        <shortName evidence="8">PAL</shortName>
    </recommendedName>
</protein>